<dbReference type="SMART" id="SM00184">
    <property type="entry name" value="RING"/>
    <property type="match status" value="1"/>
</dbReference>
<sequence length="778" mass="83465">MELNKRADMNDPPLLAIGRPSYDLVSTENEHQAGAGTWSPMDCNGVGPSSMNDIWHADWRPYSGDLSHTHSAQAQHRAKRQHCWGATSLISEEQGVGPSSLHDEDSMKSLRTELFGCCETANTGNTGFDFFQSTPNSASTSRSPCPPHGLMLVNNSRQATASGTGHWNAGVAQGTGLSSFFAEGDWKITRDLMSSESTESKKGKGVDHFHTNAGGSGIEISGCQELSYFPNALEAQPENEKGKSGSPIDCMSKLRAEEVQGDFRGAYKRKISPVDFVESSPFDSHFTASNESAASRAGGSGIIPDQFGFTNFPPIGSLSTTPFWGSHHDLTEHASNESSTGIMERTSGFIGSCEDATRNLHNQPSSIASDTQSQSHLPVGRTRRSALAHSSTRRNLDSENGNATSSTSLLIGSDHWPSLGGERSPAPLPATANWGPSGSRRNGSAFTSPGSRDRGSFQGALEGSRFRNMPGRTLDWAMAAATAAAAAPAPAPSELRPSQLFAGGGVAGPSGREVDLPESSTRISQAANSFFNSGVLASYFPTPGSNTHRFNMNAPPAAISAAPSHQILAGPPLEASMPGAGQHASRYTTLSPSRGRREAVFPAPVQSLLGLPFRGMNTLRADGEYRRQFLSEILNAMHHAFRSEDLNIEDLVMLDPSIIYGGGDAHDQHRDMRLDVDNMTYEELLALEERIGNVSTGLDEEKVSMCIRESKYSSLDATVAAISQDSDVKCSVCQEEFVEEDELGRLDCGHGYHSGCIRQWLLQKNECPICKASAYMKP</sequence>
<name>A0A9D4VEH5_ADICA</name>
<keyword evidence="3" id="KW-0808">Transferase</keyword>
<accession>A0A9D4VEH5</accession>
<evidence type="ECO:0000256" key="9">
    <source>
        <dbReference type="SAM" id="MobiDB-lite"/>
    </source>
</evidence>
<dbReference type="Pfam" id="PF13639">
    <property type="entry name" value="zf-RING_2"/>
    <property type="match status" value="1"/>
</dbReference>
<keyword evidence="7" id="KW-0862">Zinc</keyword>
<dbReference type="SUPFAM" id="SSF57850">
    <property type="entry name" value="RING/U-box"/>
    <property type="match status" value="1"/>
</dbReference>
<comment type="catalytic activity">
    <reaction evidence="1">
        <text>S-ubiquitinyl-[E2 ubiquitin-conjugating enzyme]-L-cysteine + [acceptor protein]-L-lysine = [E2 ubiquitin-conjugating enzyme]-L-cysteine + N(6)-ubiquitinyl-[acceptor protein]-L-lysine.</text>
        <dbReference type="EC" id="2.3.2.27"/>
    </reaction>
</comment>
<feature type="domain" description="RING-type" evidence="10">
    <location>
        <begin position="730"/>
        <end position="771"/>
    </location>
</feature>
<keyword evidence="12" id="KW-1185">Reference proteome</keyword>
<evidence type="ECO:0000256" key="5">
    <source>
        <dbReference type="ARBA" id="ARBA00022771"/>
    </source>
</evidence>
<dbReference type="PANTHER" id="PTHR22937">
    <property type="entry name" value="E3 UBIQUITIN-PROTEIN LIGASE RNF165"/>
    <property type="match status" value="1"/>
</dbReference>
<evidence type="ECO:0000256" key="1">
    <source>
        <dbReference type="ARBA" id="ARBA00000900"/>
    </source>
</evidence>
<dbReference type="PANTHER" id="PTHR22937:SF65">
    <property type="entry name" value="E3 UBIQUITIN-PROTEIN LIGASE ARK2C"/>
    <property type="match status" value="1"/>
</dbReference>
<evidence type="ECO:0000313" key="12">
    <source>
        <dbReference type="Proteomes" id="UP000886520"/>
    </source>
</evidence>
<dbReference type="OrthoDB" id="8062037at2759"/>
<dbReference type="InterPro" id="IPR013083">
    <property type="entry name" value="Znf_RING/FYVE/PHD"/>
</dbReference>
<dbReference type="AlphaFoldDB" id="A0A9D4VEH5"/>
<dbReference type="Gene3D" id="3.30.40.10">
    <property type="entry name" value="Zinc/RING finger domain, C3HC4 (zinc finger)"/>
    <property type="match status" value="1"/>
</dbReference>
<dbReference type="EC" id="2.3.2.27" evidence="2"/>
<reference evidence="11" key="1">
    <citation type="submission" date="2021-01" db="EMBL/GenBank/DDBJ databases">
        <title>Adiantum capillus-veneris genome.</title>
        <authorList>
            <person name="Fang Y."/>
            <person name="Liao Q."/>
        </authorList>
    </citation>
    <scope>NUCLEOTIDE SEQUENCE</scope>
    <source>
        <strain evidence="11">H3</strain>
        <tissue evidence="11">Leaf</tissue>
    </source>
</reference>
<dbReference type="EMBL" id="JABFUD020000001">
    <property type="protein sequence ID" value="KAI5084018.1"/>
    <property type="molecule type" value="Genomic_DNA"/>
</dbReference>
<gene>
    <name evidence="11" type="ORF">GOP47_0000187</name>
</gene>
<evidence type="ECO:0000259" key="10">
    <source>
        <dbReference type="PROSITE" id="PS50089"/>
    </source>
</evidence>
<feature type="region of interest" description="Disordered" evidence="9">
    <location>
        <begin position="354"/>
        <end position="466"/>
    </location>
</feature>
<proteinExistence type="predicted"/>
<evidence type="ECO:0000313" key="11">
    <source>
        <dbReference type="EMBL" id="KAI5084018.1"/>
    </source>
</evidence>
<feature type="compositionally biased region" description="Polar residues" evidence="9">
    <location>
        <begin position="434"/>
        <end position="450"/>
    </location>
</feature>
<evidence type="ECO:0000256" key="7">
    <source>
        <dbReference type="ARBA" id="ARBA00022833"/>
    </source>
</evidence>
<keyword evidence="6" id="KW-0833">Ubl conjugation pathway</keyword>
<dbReference type="PROSITE" id="PS50089">
    <property type="entry name" value="ZF_RING_2"/>
    <property type="match status" value="1"/>
</dbReference>
<dbReference type="InterPro" id="IPR045191">
    <property type="entry name" value="MBR1/2-like"/>
</dbReference>
<keyword evidence="5 8" id="KW-0863">Zinc-finger</keyword>
<keyword evidence="4" id="KW-0479">Metal-binding</keyword>
<organism evidence="11 12">
    <name type="scientific">Adiantum capillus-veneris</name>
    <name type="common">Maidenhair fern</name>
    <dbReference type="NCBI Taxonomy" id="13818"/>
    <lineage>
        <taxon>Eukaryota</taxon>
        <taxon>Viridiplantae</taxon>
        <taxon>Streptophyta</taxon>
        <taxon>Embryophyta</taxon>
        <taxon>Tracheophyta</taxon>
        <taxon>Polypodiopsida</taxon>
        <taxon>Polypodiidae</taxon>
        <taxon>Polypodiales</taxon>
        <taxon>Pteridineae</taxon>
        <taxon>Pteridaceae</taxon>
        <taxon>Vittarioideae</taxon>
        <taxon>Adiantum</taxon>
    </lineage>
</organism>
<feature type="region of interest" description="Disordered" evidence="9">
    <location>
        <begin position="576"/>
        <end position="595"/>
    </location>
</feature>
<comment type="caution">
    <text evidence="11">The sequence shown here is derived from an EMBL/GenBank/DDBJ whole genome shotgun (WGS) entry which is preliminary data.</text>
</comment>
<protein>
    <recommendedName>
        <fullName evidence="2">RING-type E3 ubiquitin transferase</fullName>
        <ecNumber evidence="2">2.3.2.27</ecNumber>
    </recommendedName>
</protein>
<evidence type="ECO:0000256" key="8">
    <source>
        <dbReference type="PROSITE-ProRule" id="PRU00175"/>
    </source>
</evidence>
<dbReference type="Proteomes" id="UP000886520">
    <property type="component" value="Chromosome 1"/>
</dbReference>
<evidence type="ECO:0000256" key="3">
    <source>
        <dbReference type="ARBA" id="ARBA00022679"/>
    </source>
</evidence>
<dbReference type="GO" id="GO:0061630">
    <property type="term" value="F:ubiquitin protein ligase activity"/>
    <property type="evidence" value="ECO:0007669"/>
    <property type="project" value="UniProtKB-EC"/>
</dbReference>
<dbReference type="InterPro" id="IPR001841">
    <property type="entry name" value="Znf_RING"/>
</dbReference>
<evidence type="ECO:0000256" key="2">
    <source>
        <dbReference type="ARBA" id="ARBA00012483"/>
    </source>
</evidence>
<feature type="compositionally biased region" description="Polar residues" evidence="9">
    <location>
        <begin position="359"/>
        <end position="376"/>
    </location>
</feature>
<feature type="compositionally biased region" description="Polar residues" evidence="9">
    <location>
        <begin position="398"/>
        <end position="410"/>
    </location>
</feature>
<dbReference type="GO" id="GO:0008270">
    <property type="term" value="F:zinc ion binding"/>
    <property type="evidence" value="ECO:0007669"/>
    <property type="project" value="UniProtKB-KW"/>
</dbReference>
<evidence type="ECO:0000256" key="6">
    <source>
        <dbReference type="ARBA" id="ARBA00022786"/>
    </source>
</evidence>
<evidence type="ECO:0000256" key="4">
    <source>
        <dbReference type="ARBA" id="ARBA00022723"/>
    </source>
</evidence>